<name>S4VXX4_9VIRU</name>
<evidence type="ECO:0000256" key="1">
    <source>
        <dbReference type="SAM" id="MobiDB-lite"/>
    </source>
</evidence>
<sequence length="230" mass="25178">MDLQAKELFLCTCRLLSDRAPDVTFFELVSFAEYVCTQPVRPLFDQGRKVHAAFKEACDSPSGLRLSELAREPLVASDSIDDVTHFYRVLCTRGHRRSALSSAPFSELSGSAEAAFSSAPSATTAGPAEWDRLCEDVMGQTLRTALDRIDSEKITMYTTKEEEDARRDPLALGEIFEVLGHHARSLAARADFVDLVKTYVAQFQGSARAPPDPFSVETTSNPGPVGSVDI</sequence>
<feature type="region of interest" description="Disordered" evidence="1">
    <location>
        <begin position="207"/>
        <end position="230"/>
    </location>
</feature>
<dbReference type="Proteomes" id="UP000204584">
    <property type="component" value="Segment"/>
</dbReference>
<dbReference type="KEGG" id="vg:16607291"/>
<dbReference type="EMBL" id="KC977571">
    <property type="protein sequence ID" value="AGO85504.1"/>
    <property type="molecule type" value="Genomic_DNA"/>
</dbReference>
<proteinExistence type="predicted"/>
<dbReference type="GeneID" id="16607291"/>
<keyword evidence="3" id="KW-1185">Reference proteome</keyword>
<dbReference type="RefSeq" id="YP_008438583.1">
    <property type="nucleotide sequence ID" value="NC_022098.1"/>
</dbReference>
<reference evidence="2 3" key="1">
    <citation type="journal article" date="2013" name="Science">
        <title>Pandoraviruses: amoeba viruses with genomes up to 2.5 Mb reaching that of parasitic eukaryotes.</title>
        <authorList>
            <person name="Philippe N."/>
            <person name="Legendre M."/>
            <person name="Doutre G."/>
            <person name="Coute Y."/>
            <person name="Poirot O."/>
            <person name="Lescot M."/>
            <person name="Arslan D."/>
            <person name="Seltzer V."/>
            <person name="Bertaux L."/>
            <person name="Bruley C."/>
            <person name="Garin J."/>
            <person name="Claverie J.M."/>
            <person name="Abergel C."/>
        </authorList>
    </citation>
    <scope>NUCLEOTIDE SEQUENCE [LARGE SCALE GENOMIC DNA]</scope>
</reference>
<protein>
    <submittedName>
        <fullName evidence="2">Uncharacterized protein</fullName>
    </submittedName>
</protein>
<organism evidence="2 3">
    <name type="scientific">Pandoravirus salinus</name>
    <dbReference type="NCBI Taxonomy" id="1349410"/>
    <lineage>
        <taxon>Viruses</taxon>
        <taxon>Pandoravirus</taxon>
    </lineage>
</organism>
<evidence type="ECO:0000313" key="3">
    <source>
        <dbReference type="Proteomes" id="UP000204584"/>
    </source>
</evidence>
<evidence type="ECO:0000313" key="2">
    <source>
        <dbReference type="EMBL" id="AGO85504.1"/>
    </source>
</evidence>
<accession>S4VXX4</accession>
<gene>
    <name evidence="2" type="ORF">psal_cds_1205</name>
</gene>